<feature type="compositionally biased region" description="Low complexity" evidence="2">
    <location>
        <begin position="1252"/>
        <end position="1265"/>
    </location>
</feature>
<feature type="compositionally biased region" description="Polar residues" evidence="2">
    <location>
        <begin position="2538"/>
        <end position="2551"/>
    </location>
</feature>
<feature type="compositionally biased region" description="Basic and acidic residues" evidence="2">
    <location>
        <begin position="1283"/>
        <end position="1295"/>
    </location>
</feature>
<feature type="region of interest" description="Disordered" evidence="2">
    <location>
        <begin position="249"/>
        <end position="308"/>
    </location>
</feature>
<feature type="compositionally biased region" description="Low complexity" evidence="2">
    <location>
        <begin position="86"/>
        <end position="102"/>
    </location>
</feature>
<feature type="region of interest" description="Disordered" evidence="2">
    <location>
        <begin position="1"/>
        <end position="113"/>
    </location>
</feature>
<dbReference type="PANTHER" id="PTHR31780">
    <property type="entry name" value="STRESS RESPONSE PROTEIN NST1-RELATED"/>
    <property type="match status" value="1"/>
</dbReference>
<feature type="coiled-coil region" evidence="1">
    <location>
        <begin position="908"/>
        <end position="935"/>
    </location>
</feature>
<feature type="region of interest" description="Disordered" evidence="2">
    <location>
        <begin position="2059"/>
        <end position="2102"/>
    </location>
</feature>
<feature type="region of interest" description="Disordered" evidence="2">
    <location>
        <begin position="148"/>
        <end position="169"/>
    </location>
</feature>
<dbReference type="EMBL" id="KZ662822">
    <property type="protein sequence ID" value="PPS18572.1"/>
    <property type="molecule type" value="Genomic_DNA"/>
</dbReference>
<feature type="region of interest" description="Disordered" evidence="2">
    <location>
        <begin position="2255"/>
        <end position="2284"/>
    </location>
</feature>
<feature type="region of interest" description="Disordered" evidence="2">
    <location>
        <begin position="198"/>
        <end position="217"/>
    </location>
</feature>
<feature type="compositionally biased region" description="Basic and acidic residues" evidence="2">
    <location>
        <begin position="1822"/>
        <end position="1833"/>
    </location>
</feature>
<feature type="compositionally biased region" description="Acidic residues" evidence="2">
    <location>
        <begin position="1333"/>
        <end position="1358"/>
    </location>
</feature>
<proteinExistence type="predicted"/>
<sequence>MANSGGGNKFVSVNLNKSYGQQPSKQQYHSHHSGSYVSNRTRTGAGSGGMVVLSRPRSSQKTGSKLSVPPPLNLPSLRKEHERFDSLGSSGVPASGGVSVTGPRPGSSGMGWAKPGSVAWQEKEGLIGGDDHVNDGVDRLNADDGMTKASSGVYMPPSVRSGSTSSTSASAIGFPPLDKATVLKREEFPSLQAALPVVSGAEKKQTDGLNQKQKQLAMAGQELPDKHGDGSQSNSVIDMLPQLQSGRISVDNGLSENGGKARSTSGSRLLEQGRKQDEYLPGPLPLVSLNPRSDWADDERDTGHVSDYRRDQGYSKTEAYWDRDFDMPRAGVLPHKPAHGLFDRRGLHDNDTGRTLSSEVAKLDPYGMDAKLPSREGREGNAWRASSPLPKDGIGSQEIARDRNSVCTRPSSMSREKENNYISSPFRDNAQDDNGRRDLGYGNGGRQAWNNSADSFSSRGSERNTREHYGNEQYNRHKGDAFQNSFLSKPSFPLGGKTLPVNDPILNFSRDKRPLSKNEKSYLEDPLMKDFGGTRFDGWDPFSANLVGVVKRKKDAVKQTDFHDPVRESFEAELERVQKMQEQERQRIIEEQERALEQARREEEERLRLAREQEEQQRRLEEEAREAAWRAEQERLEALRRAEEQRIAREEEKRRIVMEEERRKQAAKQKLIELEERIAKRQAEGVKGGNNFSTGVDEKLPGMAKERDVSKATGVGDWENGERMVERITTSASSDSSGLNRSFELTSRPNFSNASSSFSDRDKPYNSWRRDVFEYGNSSAFTGQETENGHHSPRQDVSAGSRPYSRKEFQGEPPYMSSRPHYRAGVSETSLDNFGQPKGQRWNVSGAGVDHYGRSAEFGSEYHENLSDNYGDVTWGQRSRGNIYPPYPERFYHNPQDDGLYSFGRSIVMEEERRKQAAKQKLIELEERIAKRQAEGVKDGNNFSTGVDEKLPGMAKERDVSKATGVGDWENGERMVERITTSASSDSSGLNRSFELTSRPNFSNASSSFSDRDKPFNSWRRDVFEYGNSSAFTGQETENGHYSLRQDVSAGSRPYSRKEFQGAPPYMSSRPHYRAGVSETSLDNFGQPKGQRWNVSGAGVDHYGRSAEFGSEYHENLSDNYGDVTWGQRSRGNIYPPYPERFYHNPEDDGLYSFGRSRYSVRQPRVLPPPSLSPMQKSSYRGENEHPGPSTFLENEIQCNQATRRGSSMENVYDGGQQYDLGHHGIIDNQRCNTDNEAQKLDGNATRCDSQSSLSVSSPPDSPVHLSHDDLDESGGSTVLSAEENKEVNLSRPEIEPLVLPTEAGKQDVRTASSSISAGDDEEWTVDNNEQLQEQEEYDEDEDGYQEEDEVHEGDDGNIDLTRELDELHLEDKETPDMMDNLVLGFNEGVEVGMPNDEFERSSRKDSSYAIKQIPIGPLEENISLDGMHSDTKILQPMDAPCHEGLDSSSRIFQETENEVQDLVIQPNTSLQAAAASKLIDHVDVTGGSGPSLIPSPVPAIQIGSIQMPLHLHPPVFPPSLTQMHPTQPPLFQFGQLRYTSSISQGVLPLAPQSVSFVQPNVRGNFSLNLNPGVPLPVQPSQDTSGLNMMKSEVSSPLDNQSGLPRSLDLSQGNVLNEGSSTPAGESRKSVVTQHGNVEISNIGDNAARSESGFSSEDQGHKNSVHRNFKALSNKPSEGELQTVLTSSHLAAKEKDLSGLRGQTCSSRGKKYIFTVKGSNSRSAFLASEASRQDPSGYQRRPRRARTEFRIRENSDKKHSSGMVSLNHPNQVLPNENSSTNGRGTGFSARNRMRKVVVNKSKQTIEFECSNSAPSSSQEIDSGNRNEKGLGKDSLMRIQNIPHSGKGNLKRNIEEDVDAPLQSGIVRVYEQPGIEAASDEDDFIEVRSKRQVLNDRREQREKEIKAKSRVAKPPRKPRSIPQSSKRNSASASGVMNNVRSDLVATEGRNLANSELSAAFSATIVSQPLAPIGTPATKTDAQADLRTLAVKSLHTSSLQATSGGGPSLVSGLMFESKNKIFDNVQASLGSWGNSCINQKVMTLTQTQLDDAMKPVQFDTCAPAGDSNSSVTDPRAVTSPTVIPPSSRAVSHGIGPPGPSRSEIQIPRNLSAAENDCTLFFEKEKHPGESCVHMEDCEAEAAASAVAVAAITSDEIVGNGMSTCIVSASDNKGFGGAAIDVINTGDGGQKLANQSKAEESLSVSLPADLSVENPPISLWPPLPSPQNSSSQMISHFPGGPPSHFPFYDMNPMMGGPIFAFGPHDESSSTQSQSQKSSTPASGPLGTWQQCHSGVDSFYGPPTGFTGHFITPPGGIPGVQGPPHMVVYNHFAPVGQFGLSFMGTTYIPSGKQPDWKHNPASSAVGEGDVKNLNMAASQGNSSNIPAQMQHLPPGPGSPLLPIASPLAMFDVSPFQSTPDVSVQARWSPVPASPMQSATPSIPLQQQAEGVLHSQFSQGPPLDQSLTNNRFPESRTSTSSDCSRKFPVATDATITQLPDELGLVEPSSSSTIPAASAPQDAKSPSIMKVADAAKNDVLNNDGIKSSGHSTNSALKSVQSSSQQKNISSQHYGNSSWYNYPRGNAISQKNGSGELTHRRMGFQGRNQSMGGDKNFPTSKMKQIYVAKQTNNGTSTSS</sequence>
<evidence type="ECO:0000313" key="3">
    <source>
        <dbReference type="EMBL" id="PPS18572.1"/>
    </source>
</evidence>
<feature type="compositionally biased region" description="Basic and acidic residues" evidence="2">
    <location>
        <begin position="696"/>
        <end position="710"/>
    </location>
</feature>
<evidence type="ECO:0000256" key="2">
    <source>
        <dbReference type="SAM" id="MobiDB-lite"/>
    </source>
</evidence>
<feature type="region of interest" description="Disordered" evidence="2">
    <location>
        <begin position="367"/>
        <end position="466"/>
    </location>
</feature>
<gene>
    <name evidence="3" type="ORF">GOBAR_AA02000</name>
</gene>
<feature type="region of interest" description="Disordered" evidence="2">
    <location>
        <begin position="689"/>
        <end position="714"/>
    </location>
</feature>
<evidence type="ECO:0008006" key="5">
    <source>
        <dbReference type="Google" id="ProtNLM"/>
    </source>
</evidence>
<feature type="compositionally biased region" description="Basic and acidic residues" evidence="2">
    <location>
        <begin position="429"/>
        <end position="439"/>
    </location>
</feature>
<feature type="region of interest" description="Disordered" evidence="2">
    <location>
        <begin position="1240"/>
        <end position="1358"/>
    </location>
</feature>
<feature type="compositionally biased region" description="Polar residues" evidence="2">
    <location>
        <begin position="1762"/>
        <end position="1782"/>
    </location>
</feature>
<keyword evidence="1" id="KW-0175">Coiled coil</keyword>
<feature type="compositionally biased region" description="Polar residues" evidence="2">
    <location>
        <begin position="1920"/>
        <end position="1934"/>
    </location>
</feature>
<dbReference type="CDD" id="cd22249">
    <property type="entry name" value="UDM1_RNF168_RNF169-like"/>
    <property type="match status" value="1"/>
</dbReference>
<feature type="region of interest" description="Disordered" evidence="2">
    <location>
        <begin position="1050"/>
        <end position="1071"/>
    </location>
</feature>
<feature type="region of interest" description="Disordered" evidence="2">
    <location>
        <begin position="2597"/>
        <end position="2632"/>
    </location>
</feature>
<feature type="compositionally biased region" description="Basic residues" evidence="2">
    <location>
        <begin position="1907"/>
        <end position="1918"/>
    </location>
</feature>
<feature type="compositionally biased region" description="Polar residues" evidence="2">
    <location>
        <begin position="2622"/>
        <end position="2632"/>
    </location>
</feature>
<feature type="compositionally biased region" description="Polar residues" evidence="2">
    <location>
        <begin position="1579"/>
        <end position="1644"/>
    </location>
</feature>
<feature type="compositionally biased region" description="Polar residues" evidence="2">
    <location>
        <begin position="448"/>
        <end position="459"/>
    </location>
</feature>
<feature type="region of interest" description="Disordered" evidence="2">
    <location>
        <begin position="1808"/>
        <end position="1833"/>
    </location>
</feature>
<feature type="region of interest" description="Disordered" evidence="2">
    <location>
        <begin position="2534"/>
        <end position="2569"/>
    </location>
</feature>
<feature type="compositionally biased region" description="Basic and acidic residues" evidence="2">
    <location>
        <begin position="1894"/>
        <end position="1906"/>
    </location>
</feature>
<feature type="compositionally biased region" description="Low complexity" evidence="2">
    <location>
        <begin position="2502"/>
        <end position="2514"/>
    </location>
</feature>
<reference evidence="3 4" key="1">
    <citation type="submission" date="2015-01" db="EMBL/GenBank/DDBJ databases">
        <title>Genome of allotetraploid Gossypium barbadense reveals genomic plasticity and fiber elongation in cotton evolution.</title>
        <authorList>
            <person name="Chen X."/>
            <person name="Liu X."/>
            <person name="Zhao B."/>
            <person name="Zheng H."/>
            <person name="Hu Y."/>
            <person name="Lu G."/>
            <person name="Yang C."/>
            <person name="Chen J."/>
            <person name="Shan C."/>
            <person name="Zhang L."/>
            <person name="Zhou Y."/>
            <person name="Wang L."/>
            <person name="Guo W."/>
            <person name="Bai Y."/>
            <person name="Ruan J."/>
            <person name="Shangguan X."/>
            <person name="Mao Y."/>
            <person name="Jiang J."/>
            <person name="Zhu Y."/>
            <person name="Lei J."/>
            <person name="Kang H."/>
            <person name="Chen S."/>
            <person name="He X."/>
            <person name="Wang R."/>
            <person name="Wang Y."/>
            <person name="Chen J."/>
            <person name="Wang L."/>
            <person name="Yu S."/>
            <person name="Wang B."/>
            <person name="Wei J."/>
            <person name="Song S."/>
            <person name="Lu X."/>
            <person name="Gao Z."/>
            <person name="Gu W."/>
            <person name="Deng X."/>
            <person name="Ma D."/>
            <person name="Wang S."/>
            <person name="Liang W."/>
            <person name="Fang L."/>
            <person name="Cai C."/>
            <person name="Zhu X."/>
            <person name="Zhou B."/>
            <person name="Zhang Y."/>
            <person name="Chen Z."/>
            <person name="Xu S."/>
            <person name="Zhu R."/>
            <person name="Wang S."/>
            <person name="Zhang T."/>
            <person name="Zhao G."/>
        </authorList>
    </citation>
    <scope>NUCLEOTIDE SEQUENCE [LARGE SCALE GENOMIC DNA]</scope>
    <source>
        <strain evidence="4">cv. Xinhai21</strain>
        <tissue evidence="3">Leaf</tissue>
    </source>
</reference>
<evidence type="ECO:0000313" key="4">
    <source>
        <dbReference type="Proteomes" id="UP000239757"/>
    </source>
</evidence>
<feature type="compositionally biased region" description="Polar residues" evidence="2">
    <location>
        <begin position="11"/>
        <end position="44"/>
    </location>
</feature>
<feature type="region of interest" description="Disordered" evidence="2">
    <location>
        <begin position="1573"/>
        <end position="1664"/>
    </location>
</feature>
<feature type="compositionally biased region" description="Low complexity" evidence="2">
    <location>
        <begin position="2552"/>
        <end position="2565"/>
    </location>
</feature>
<dbReference type="InterPro" id="IPR051195">
    <property type="entry name" value="Fungal_stress_NST1"/>
</dbReference>
<feature type="region of interest" description="Disordered" evidence="2">
    <location>
        <begin position="2447"/>
        <end position="2480"/>
    </location>
</feature>
<feature type="compositionally biased region" description="Basic and acidic residues" evidence="2">
    <location>
        <begin position="1745"/>
        <end position="1759"/>
    </location>
</feature>
<name>A0A2P5YSM5_GOSBA</name>
<feature type="compositionally biased region" description="Polar residues" evidence="2">
    <location>
        <begin position="2599"/>
        <end position="2615"/>
    </location>
</feature>
<dbReference type="Proteomes" id="UP000239757">
    <property type="component" value="Unassembled WGS sequence"/>
</dbReference>
<evidence type="ECO:0000256" key="1">
    <source>
        <dbReference type="SAM" id="Coils"/>
    </source>
</evidence>
<feature type="compositionally biased region" description="Basic and acidic residues" evidence="2">
    <location>
        <begin position="372"/>
        <end position="381"/>
    </location>
</feature>
<dbReference type="OrthoDB" id="1931055at2759"/>
<feature type="region of interest" description="Disordered" evidence="2">
    <location>
        <begin position="1162"/>
        <end position="1192"/>
    </location>
</feature>
<dbReference type="PANTHER" id="PTHR31780:SF10">
    <property type="entry name" value="LD36051P"/>
    <property type="match status" value="1"/>
</dbReference>
<feature type="compositionally biased region" description="Polar residues" evidence="2">
    <location>
        <begin position="1808"/>
        <end position="1821"/>
    </location>
</feature>
<organism evidence="3 4">
    <name type="scientific">Gossypium barbadense</name>
    <name type="common">Sea Island cotton</name>
    <name type="synonym">Hibiscus barbadensis</name>
    <dbReference type="NCBI Taxonomy" id="3634"/>
    <lineage>
        <taxon>Eukaryota</taxon>
        <taxon>Viridiplantae</taxon>
        <taxon>Streptophyta</taxon>
        <taxon>Embryophyta</taxon>
        <taxon>Tracheophyta</taxon>
        <taxon>Spermatophyta</taxon>
        <taxon>Magnoliopsida</taxon>
        <taxon>eudicotyledons</taxon>
        <taxon>Gunneridae</taxon>
        <taxon>Pentapetalae</taxon>
        <taxon>rosids</taxon>
        <taxon>malvids</taxon>
        <taxon>Malvales</taxon>
        <taxon>Malvaceae</taxon>
        <taxon>Malvoideae</taxon>
        <taxon>Gossypium</taxon>
    </lineage>
</organism>
<accession>A0A2P5YSM5</accession>
<feature type="region of interest" description="Disordered" evidence="2">
    <location>
        <begin position="1894"/>
        <end position="1934"/>
    </location>
</feature>
<protein>
    <recommendedName>
        <fullName evidence="5">BAT2 N-terminal domain-containing protein</fullName>
    </recommendedName>
</protein>
<feature type="region of interest" description="Disordered" evidence="2">
    <location>
        <begin position="2499"/>
        <end position="2520"/>
    </location>
</feature>
<feature type="region of interest" description="Disordered" evidence="2">
    <location>
        <begin position="780"/>
        <end position="819"/>
    </location>
</feature>
<feature type="region of interest" description="Disordered" evidence="2">
    <location>
        <begin position="1725"/>
        <end position="1787"/>
    </location>
</feature>
<feature type="compositionally biased region" description="Low complexity" evidence="2">
    <location>
        <begin position="2265"/>
        <end position="2276"/>
    </location>
</feature>
<feature type="coiled-coil region" evidence="1">
    <location>
        <begin position="567"/>
        <end position="684"/>
    </location>
</feature>
<feature type="compositionally biased region" description="Polar residues" evidence="2">
    <location>
        <begin position="2447"/>
        <end position="2477"/>
    </location>
</feature>